<accession>A0ABU1RUJ7</accession>
<dbReference type="InterPro" id="IPR050824">
    <property type="entry name" value="Thiol_disulfide_DsbA"/>
</dbReference>
<dbReference type="RefSeq" id="WP_310092528.1">
    <property type="nucleotide sequence ID" value="NZ_JAVDTT010000002.1"/>
</dbReference>
<feature type="region of interest" description="Disordered" evidence="8">
    <location>
        <begin position="30"/>
        <end position="69"/>
    </location>
</feature>
<keyword evidence="12" id="KW-1185">Reference proteome</keyword>
<protein>
    <recommendedName>
        <fullName evidence="3">Thiol:disulfide interchange protein DsbA</fullName>
    </recommendedName>
</protein>
<dbReference type="PANTHER" id="PTHR35891:SF2">
    <property type="entry name" value="THIOL:DISULFIDE INTERCHANGE PROTEIN DSBA"/>
    <property type="match status" value="1"/>
</dbReference>
<dbReference type="PANTHER" id="PTHR35891">
    <property type="entry name" value="THIOL:DISULFIDE INTERCHANGE PROTEIN DSBA"/>
    <property type="match status" value="1"/>
</dbReference>
<evidence type="ECO:0000256" key="5">
    <source>
        <dbReference type="ARBA" id="ARBA00022764"/>
    </source>
</evidence>
<evidence type="ECO:0000256" key="4">
    <source>
        <dbReference type="ARBA" id="ARBA00022729"/>
    </source>
</evidence>
<evidence type="ECO:0000256" key="2">
    <source>
        <dbReference type="ARBA" id="ARBA00005791"/>
    </source>
</evidence>
<comment type="caution">
    <text evidence="11">The sequence shown here is derived from an EMBL/GenBank/DDBJ whole genome shotgun (WGS) entry which is preliminary data.</text>
</comment>
<organism evidence="11 12">
    <name type="scientific">Pseudoxanthomonas sacheonensis</name>
    <dbReference type="NCBI Taxonomy" id="443615"/>
    <lineage>
        <taxon>Bacteria</taxon>
        <taxon>Pseudomonadati</taxon>
        <taxon>Pseudomonadota</taxon>
        <taxon>Gammaproteobacteria</taxon>
        <taxon>Lysobacterales</taxon>
        <taxon>Lysobacteraceae</taxon>
        <taxon>Pseudoxanthomonas</taxon>
    </lineage>
</organism>
<dbReference type="InterPro" id="IPR036249">
    <property type="entry name" value="Thioredoxin-like_sf"/>
</dbReference>
<dbReference type="CDD" id="cd03019">
    <property type="entry name" value="DsbA_DsbA"/>
    <property type="match status" value="1"/>
</dbReference>
<name>A0ABU1RUJ7_9GAMM</name>
<feature type="chain" id="PRO_5046195700" description="Thiol:disulfide interchange protein DsbA" evidence="9">
    <location>
        <begin position="18"/>
        <end position="264"/>
    </location>
</feature>
<evidence type="ECO:0000256" key="6">
    <source>
        <dbReference type="ARBA" id="ARBA00023157"/>
    </source>
</evidence>
<comment type="subcellular location">
    <subcellularLocation>
        <location evidence="1">Periplasm</location>
    </subcellularLocation>
</comment>
<dbReference type="SUPFAM" id="SSF52833">
    <property type="entry name" value="Thioredoxin-like"/>
    <property type="match status" value="1"/>
</dbReference>
<evidence type="ECO:0000256" key="8">
    <source>
        <dbReference type="SAM" id="MobiDB-lite"/>
    </source>
</evidence>
<comment type="similarity">
    <text evidence="2">Belongs to the thioredoxin family. DsbA subfamily.</text>
</comment>
<keyword evidence="6" id="KW-1015">Disulfide bond</keyword>
<dbReference type="InterPro" id="IPR013766">
    <property type="entry name" value="Thioredoxin_domain"/>
</dbReference>
<feature type="signal peptide" evidence="9">
    <location>
        <begin position="1"/>
        <end position="17"/>
    </location>
</feature>
<dbReference type="Proteomes" id="UP001254759">
    <property type="component" value="Unassembled WGS sequence"/>
</dbReference>
<evidence type="ECO:0000256" key="1">
    <source>
        <dbReference type="ARBA" id="ARBA00004418"/>
    </source>
</evidence>
<reference evidence="11 12" key="1">
    <citation type="submission" date="2023-07" db="EMBL/GenBank/DDBJ databases">
        <title>Sorghum-associated microbial communities from plants grown in Nebraska, USA.</title>
        <authorList>
            <person name="Schachtman D."/>
        </authorList>
    </citation>
    <scope>NUCLEOTIDE SEQUENCE [LARGE SCALE GENOMIC DNA]</scope>
    <source>
        <strain evidence="11 12">BE107</strain>
    </source>
</reference>
<sequence length="264" mass="28244">MKIRHALMLSILLPVLAACSKTEAPEAPVAATPAAPAATETPPAATPAEAAAPAAPEAPNNNPVVAPQGPAPVVGTDYVEISGGQPWQPLDGKIEVVEMFNYICPACYAFDPTLRNWKAKQPADVRVVYVPAQFRPDFVPYAKAFYAAESLGLEEKTHSAVYEAIHVKHSIPAEGDKPDEAKVAAFYTAYGVSAEQFLNTMKSFAIAGKINKANQFALRSKIEGTPSLVVNGKYLVKGRNWDDMVRITDHLVAMERAAQSGTAK</sequence>
<dbReference type="EMBL" id="JAVDTT010000002">
    <property type="protein sequence ID" value="MDR6841595.1"/>
    <property type="molecule type" value="Genomic_DNA"/>
</dbReference>
<dbReference type="Gene3D" id="3.40.30.10">
    <property type="entry name" value="Glutaredoxin"/>
    <property type="match status" value="1"/>
</dbReference>
<evidence type="ECO:0000313" key="11">
    <source>
        <dbReference type="EMBL" id="MDR6841595.1"/>
    </source>
</evidence>
<keyword evidence="4 9" id="KW-0732">Signal</keyword>
<gene>
    <name evidence="11" type="ORF">J2W94_001880</name>
</gene>
<dbReference type="Pfam" id="PF01323">
    <property type="entry name" value="DSBA"/>
    <property type="match status" value="1"/>
</dbReference>
<evidence type="ECO:0000256" key="7">
    <source>
        <dbReference type="ARBA" id="ARBA00023284"/>
    </source>
</evidence>
<evidence type="ECO:0000256" key="3">
    <source>
        <dbReference type="ARBA" id="ARBA00013831"/>
    </source>
</evidence>
<dbReference type="PROSITE" id="PS51352">
    <property type="entry name" value="THIOREDOXIN_2"/>
    <property type="match status" value="1"/>
</dbReference>
<keyword evidence="7" id="KW-0676">Redox-active center</keyword>
<proteinExistence type="inferred from homology"/>
<evidence type="ECO:0000313" key="12">
    <source>
        <dbReference type="Proteomes" id="UP001254759"/>
    </source>
</evidence>
<evidence type="ECO:0000256" key="9">
    <source>
        <dbReference type="SAM" id="SignalP"/>
    </source>
</evidence>
<evidence type="ECO:0000259" key="10">
    <source>
        <dbReference type="PROSITE" id="PS51352"/>
    </source>
</evidence>
<keyword evidence="5" id="KW-0574">Periplasm</keyword>
<feature type="domain" description="Thioredoxin" evidence="10">
    <location>
        <begin position="52"/>
        <end position="253"/>
    </location>
</feature>
<dbReference type="PROSITE" id="PS51257">
    <property type="entry name" value="PROKAR_LIPOPROTEIN"/>
    <property type="match status" value="1"/>
</dbReference>
<dbReference type="InterPro" id="IPR023205">
    <property type="entry name" value="DsbA/DsbL"/>
</dbReference>
<dbReference type="InterPro" id="IPR001853">
    <property type="entry name" value="DSBA-like_thioredoxin_dom"/>
</dbReference>